<evidence type="ECO:0000313" key="3">
    <source>
        <dbReference type="Proteomes" id="UP000198372"/>
    </source>
</evidence>
<feature type="region of interest" description="Disordered" evidence="1">
    <location>
        <begin position="134"/>
        <end position="214"/>
    </location>
</feature>
<feature type="region of interest" description="Disordered" evidence="1">
    <location>
        <begin position="386"/>
        <end position="419"/>
    </location>
</feature>
<evidence type="ECO:0000313" key="2">
    <source>
        <dbReference type="EMBL" id="SCV72157.1"/>
    </source>
</evidence>
<feature type="compositionally biased region" description="Low complexity" evidence="1">
    <location>
        <begin position="176"/>
        <end position="186"/>
    </location>
</feature>
<name>A0A238FFZ5_9BASI</name>
<dbReference type="InterPro" id="IPR038090">
    <property type="entry name" value="Cdt1_C_WH_dom_sf"/>
</dbReference>
<keyword evidence="3" id="KW-1185">Reference proteome</keyword>
<evidence type="ECO:0000256" key="1">
    <source>
        <dbReference type="SAM" id="MobiDB-lite"/>
    </source>
</evidence>
<sequence length="716" mass="77300">MSRRAGSTWCPSPSSSSSSSTATPSSSTSASRITPREAGFSSSTSSRSTGMKRRGVQRASTPPTSSPPSVLNGAASPHSSPTIAVKFAGKIFRTLDTKLQGVEYSSEANFLGEPDEQVGDLERERADERRKRLERAMLIDAPETSDKRRRSSHKDGSKDAEPTKRARTLLSRHDTLSSLSATSSTSPIKAETPTRRRLGRYEVARTPSPPPAPFLARTIPTSSAALSQAFSLEPSSKDASLPQPLADLVALHAALEGALIMHLGTAGWAVASSAVTEHHPDGSSIIRIPNLVNLDDLSKMLQSGAHRFGQRELARLVWAWQGCELSEGASSDGEMSDDELIVEHRREGEAGGLGFIVSRTRVGRAGKIENTYGVGISVSLKSNPQLPKFELLPPTSPSQRLNKAAEAPPSPSSLGRGRDGMSVVALWTQGKNARRTELERRLRAWGRRCSRAEQARINPIYNPSLPPFPSELPEIPRATLPSLEAAAIAIPGTSSPSPKKPRAPLNDVFGPAVPISGPNRSVLMLLEELAVKHPSSAAKVKASERNRMMRERLAAKHAESLQPSTNQAFLSSIAEAASPTKSLKRQRKGEAEEAWSVDKDIYKRNAIISRLGNVADVVAMFSNSGFGLYSKCGGRPSLVYDVALAVANSPLVKIGEDEAMESLQMLCDLFPEFSTIKAVDRQDWLYLKRDARPTVVKARVAEELEAVRRRGTNNLA</sequence>
<feature type="compositionally biased region" description="Low complexity" evidence="1">
    <location>
        <begin position="11"/>
        <end position="31"/>
    </location>
</feature>
<organism evidence="2 3">
    <name type="scientific">Microbotryum intermedium</name>
    <dbReference type="NCBI Taxonomy" id="269621"/>
    <lineage>
        <taxon>Eukaryota</taxon>
        <taxon>Fungi</taxon>
        <taxon>Dikarya</taxon>
        <taxon>Basidiomycota</taxon>
        <taxon>Pucciniomycotina</taxon>
        <taxon>Microbotryomycetes</taxon>
        <taxon>Microbotryales</taxon>
        <taxon>Microbotryaceae</taxon>
        <taxon>Microbotryum</taxon>
    </lineage>
</organism>
<protein>
    <submittedName>
        <fullName evidence="2">BQ2448_4851 protein</fullName>
    </submittedName>
</protein>
<feature type="region of interest" description="Disordered" evidence="1">
    <location>
        <begin position="110"/>
        <end position="129"/>
    </location>
</feature>
<feature type="compositionally biased region" description="Low complexity" evidence="1">
    <location>
        <begin position="60"/>
        <end position="69"/>
    </location>
</feature>
<reference evidence="3" key="1">
    <citation type="submission" date="2016-09" db="EMBL/GenBank/DDBJ databases">
        <authorList>
            <person name="Jeantristanb JTB J.-T."/>
            <person name="Ricardo R."/>
        </authorList>
    </citation>
    <scope>NUCLEOTIDE SEQUENCE [LARGE SCALE GENOMIC DNA]</scope>
</reference>
<dbReference type="Gene3D" id="1.10.10.1420">
    <property type="entry name" value="DNA replication factor Cdt1, C-terminal WH domain"/>
    <property type="match status" value="1"/>
</dbReference>
<dbReference type="EMBL" id="FMSP01000008">
    <property type="protein sequence ID" value="SCV72157.1"/>
    <property type="molecule type" value="Genomic_DNA"/>
</dbReference>
<dbReference type="Proteomes" id="UP000198372">
    <property type="component" value="Unassembled WGS sequence"/>
</dbReference>
<dbReference type="AlphaFoldDB" id="A0A238FFZ5"/>
<feature type="compositionally biased region" description="Basic and acidic residues" evidence="1">
    <location>
        <begin position="120"/>
        <end position="129"/>
    </location>
</feature>
<feature type="region of interest" description="Disordered" evidence="1">
    <location>
        <begin position="1"/>
        <end position="80"/>
    </location>
</feature>
<dbReference type="OrthoDB" id="3366139at2759"/>
<feature type="compositionally biased region" description="Basic and acidic residues" evidence="1">
    <location>
        <begin position="153"/>
        <end position="164"/>
    </location>
</feature>
<proteinExistence type="predicted"/>
<accession>A0A238FFZ5</accession>
<gene>
    <name evidence="2" type="ORF">BQ2448_4851</name>
</gene>